<evidence type="ECO:0000313" key="3">
    <source>
        <dbReference type="EMBL" id="UWQ40266.1"/>
    </source>
</evidence>
<evidence type="ECO:0000313" key="4">
    <source>
        <dbReference type="Proteomes" id="UP000051326"/>
    </source>
</evidence>
<sequence length="63" mass="6650">MNWKDCLRIACLSAAIAMGLLVHGAQHTAAPQTDSWSGQIKGLTPVPVETVTLAHPPDQSARS</sequence>
<evidence type="ECO:0000313" key="2">
    <source>
        <dbReference type="EMBL" id="CUH98174.1"/>
    </source>
</evidence>
<dbReference type="AlphaFoldDB" id="A0A0P1H5X1"/>
<keyword evidence="1" id="KW-0732">Signal</keyword>
<reference evidence="2 4" key="1">
    <citation type="submission" date="2015-09" db="EMBL/GenBank/DDBJ databases">
        <authorList>
            <consortium name="Swine Surveillance"/>
        </authorList>
    </citation>
    <scope>NUCLEOTIDE SEQUENCE [LARGE SCALE GENOMIC DNA]</scope>
    <source>
        <strain evidence="2 4">CECT 8399</strain>
    </source>
</reference>
<organism evidence="2 4">
    <name type="scientific">Leisingera aquaemixtae</name>
    <dbReference type="NCBI Taxonomy" id="1396826"/>
    <lineage>
        <taxon>Bacteria</taxon>
        <taxon>Pseudomonadati</taxon>
        <taxon>Pseudomonadota</taxon>
        <taxon>Alphaproteobacteria</taxon>
        <taxon>Rhodobacterales</taxon>
        <taxon>Roseobacteraceae</taxon>
        <taxon>Leisingera</taxon>
    </lineage>
</organism>
<name>A0A0P1H5X1_9RHOB</name>
<reference evidence="3" key="2">
    <citation type="submission" date="2021-08" db="EMBL/GenBank/DDBJ databases">
        <authorList>
            <person name="Nwanade C."/>
            <person name="Wang M."/>
            <person name="Masoudi A."/>
            <person name="Yu Z."/>
            <person name="Liu J."/>
        </authorList>
    </citation>
    <scope>NUCLEOTIDE SEQUENCE</scope>
    <source>
        <strain evidence="3">S166</strain>
    </source>
</reference>
<accession>A0A0P1H5X1</accession>
<protein>
    <submittedName>
        <fullName evidence="2">Uncharacterized protein</fullName>
    </submittedName>
</protein>
<gene>
    <name evidence="3" type="ORF">K3718_11880</name>
    <name evidence="2" type="ORF">PHA8399_00287</name>
</gene>
<evidence type="ECO:0000256" key="1">
    <source>
        <dbReference type="SAM" id="SignalP"/>
    </source>
</evidence>
<dbReference type="RefSeq" id="WP_058284492.1">
    <property type="nucleotide sequence ID" value="NZ_CP081044.1"/>
</dbReference>
<dbReference type="Proteomes" id="UP001058514">
    <property type="component" value="Chromosome"/>
</dbReference>
<evidence type="ECO:0000313" key="5">
    <source>
        <dbReference type="Proteomes" id="UP001058514"/>
    </source>
</evidence>
<dbReference type="EMBL" id="CP081051">
    <property type="protein sequence ID" value="UWQ40266.1"/>
    <property type="molecule type" value="Genomic_DNA"/>
</dbReference>
<dbReference type="Proteomes" id="UP000051326">
    <property type="component" value="Unassembled WGS sequence"/>
</dbReference>
<dbReference type="EMBL" id="CYSR01000002">
    <property type="protein sequence ID" value="CUH98174.1"/>
    <property type="molecule type" value="Genomic_DNA"/>
</dbReference>
<keyword evidence="5" id="KW-1185">Reference proteome</keyword>
<feature type="signal peptide" evidence="1">
    <location>
        <begin position="1"/>
        <end position="29"/>
    </location>
</feature>
<proteinExistence type="predicted"/>
<feature type="chain" id="PRO_5006064103" evidence="1">
    <location>
        <begin position="30"/>
        <end position="63"/>
    </location>
</feature>